<keyword evidence="3" id="KW-1185">Reference proteome</keyword>
<proteinExistence type="predicted"/>
<organism evidence="2 3">
    <name type="scientific">Papiliotrema laurentii</name>
    <name type="common">Cryptococcus laurentii</name>
    <dbReference type="NCBI Taxonomy" id="5418"/>
    <lineage>
        <taxon>Eukaryota</taxon>
        <taxon>Fungi</taxon>
        <taxon>Dikarya</taxon>
        <taxon>Basidiomycota</taxon>
        <taxon>Agaricomycotina</taxon>
        <taxon>Tremellomycetes</taxon>
        <taxon>Tremellales</taxon>
        <taxon>Rhynchogastremaceae</taxon>
        <taxon>Papiliotrema</taxon>
    </lineage>
</organism>
<protein>
    <recommendedName>
        <fullName evidence="4">BED-type domain-containing protein</fullName>
    </recommendedName>
</protein>
<feature type="non-terminal residue" evidence="2">
    <location>
        <position position="1"/>
    </location>
</feature>
<reference evidence="2" key="1">
    <citation type="submission" date="2023-02" db="EMBL/GenBank/DDBJ databases">
        <title>Identification and recombinant expression of a fungal hydrolase from Papiliotrema laurentii that hydrolyzes apple cutin and clears colloidal polyester polyurethane.</title>
        <authorList>
            <consortium name="DOE Joint Genome Institute"/>
            <person name="Roman V.A."/>
            <person name="Bojanowski C."/>
            <person name="Crable B.R."/>
            <person name="Wagner D.N."/>
            <person name="Hung C.S."/>
            <person name="Nadeau L.J."/>
            <person name="Schratz L."/>
            <person name="Haridas S."/>
            <person name="Pangilinan J."/>
            <person name="Lipzen A."/>
            <person name="Na H."/>
            <person name="Yan M."/>
            <person name="Ng V."/>
            <person name="Grigoriev I.V."/>
            <person name="Spatafora J.W."/>
            <person name="Barlow D."/>
            <person name="Biffinger J."/>
            <person name="Kelley-Loughnane N."/>
            <person name="Varaljay V.A."/>
            <person name="Crookes-Goodson W.J."/>
        </authorList>
    </citation>
    <scope>NUCLEOTIDE SEQUENCE</scope>
    <source>
        <strain evidence="2">5307AH</strain>
    </source>
</reference>
<name>A0AAD9FSC1_PAPLA</name>
<gene>
    <name evidence="2" type="ORF">DB88DRAFT_429619</name>
</gene>
<feature type="non-terminal residue" evidence="2">
    <location>
        <position position="175"/>
    </location>
</feature>
<evidence type="ECO:0000256" key="1">
    <source>
        <dbReference type="SAM" id="MobiDB-lite"/>
    </source>
</evidence>
<comment type="caution">
    <text evidence="2">The sequence shown here is derived from an EMBL/GenBank/DDBJ whole genome shotgun (WGS) entry which is preliminary data.</text>
</comment>
<evidence type="ECO:0000313" key="2">
    <source>
        <dbReference type="EMBL" id="KAK1925278.1"/>
    </source>
</evidence>
<dbReference type="Proteomes" id="UP001182556">
    <property type="component" value="Unassembled WGS sequence"/>
</dbReference>
<evidence type="ECO:0008006" key="4">
    <source>
        <dbReference type="Google" id="ProtNLM"/>
    </source>
</evidence>
<evidence type="ECO:0000313" key="3">
    <source>
        <dbReference type="Proteomes" id="UP001182556"/>
    </source>
</evidence>
<feature type="region of interest" description="Disordered" evidence="1">
    <location>
        <begin position="84"/>
        <end position="118"/>
    </location>
</feature>
<dbReference type="EMBL" id="JAODAN010000003">
    <property type="protein sequence ID" value="KAK1925278.1"/>
    <property type="molecule type" value="Genomic_DNA"/>
</dbReference>
<sequence length="175" mass="19491">PVEPGAILEVNDLLILQPPSLSPVADGPHAPRNQYTGAAPCPEGYKSMYEMYTCRVCSKTYDGKNARSVARRHLQDKHGVPLAMQKRRTRWDGADTQNSTDQSPTPRRLIGQSEPRGIGRINVGQSHIRCIPSKLIIRLLTRLERVHVAFLEQFGPHGITAPTKTHLIAPTMRDK</sequence>
<dbReference type="AlphaFoldDB" id="A0AAD9FSC1"/>
<feature type="compositionally biased region" description="Polar residues" evidence="1">
    <location>
        <begin position="95"/>
        <end position="105"/>
    </location>
</feature>
<accession>A0AAD9FSC1</accession>